<reference evidence="1" key="1">
    <citation type="submission" date="2022-06" db="EMBL/GenBank/DDBJ databases">
        <title>Whole genome shotgun sequencing (WGS) of Rathayibacter sp. ZW T2_19, isolated from stored onions (Allium cepa).</title>
        <authorList>
            <person name="Stoll D.A."/>
            <person name="Huch M."/>
        </authorList>
    </citation>
    <scope>NUCLEOTIDE SEQUENCE</scope>
    <source>
        <strain evidence="1">ZW T2_19</strain>
    </source>
</reference>
<dbReference type="SUPFAM" id="SSF51126">
    <property type="entry name" value="Pectin lyase-like"/>
    <property type="match status" value="1"/>
</dbReference>
<sequence>MPRFINDTAIGKKGGVVALNAKGQPVNGFGRESQATQAIDFRSYLDNTGTPTTDAAWDALVLTAIQDSITADMPLWFPNGDYPINVANWRSATSDYAFKKLRIRGQGTGTRFLQRDGKRVFDFTADPGTGTTITAASIGQLALASSGDNTPYGVMTTITMPAAYANTQPGDALFLTSSDLYNTQYVSGLDTYQGQWLVTTGLVAKYTTAGTGLPLTDSGKIVTGATSGATAYLLGAGATAAGDTYYLYRPITGTFTSGENITIGGTTRGAIASAPMIAVPGLLADTYTTNVRLYRPDPTCTLTLEDCSISTVGAADRAIGSSQRADAIVVSGAQAPTLRNVTIDYALASAIVLRSVHRANIIAPRINRLPNLANTSEQAYGYGVEIQAAATGTQISNGDFTMCRHGVTTNPANKPSTYPTGGVNVWSCGVPVSNTVSDSVASHTYSAAFDTHGGARGTKFIDCTARAAGAGARATTTEVGFQNRAHDTTFEGCVAEDCFDGFRESGATFKATYDNTVRYINCRAIRFLRYGFNTTSQNDIADQTTAETRYYWENCEAEGSPTAILGTQQGYGFAIFNAWDVEINGGRVSGFVTGPVRRGGLVTKRMFVHDQLVDYSNSPATASNGVVSWADIAGSGELIVDNIRVIRDTANTLPAYTFTNPSGTAYTIRSGDVTYLGGSAPSTSQNPSVLTINGLTRRGGRTIIDTTLTWNASVPIATGTVRWAQVNASGSGIKFGDQVVIAPPAAINGGVTITAHVHGADAIRVQVLNMSGADYTPPTGSWKLWITRS</sequence>
<organism evidence="1 2">
    <name type="scientific">Rathayibacter rubneri</name>
    <dbReference type="NCBI Taxonomy" id="2950106"/>
    <lineage>
        <taxon>Bacteria</taxon>
        <taxon>Bacillati</taxon>
        <taxon>Actinomycetota</taxon>
        <taxon>Actinomycetes</taxon>
        <taxon>Micrococcales</taxon>
        <taxon>Microbacteriaceae</taxon>
        <taxon>Rathayibacter</taxon>
    </lineage>
</organism>
<proteinExistence type="predicted"/>
<evidence type="ECO:0000313" key="1">
    <source>
        <dbReference type="EMBL" id="MCM6761382.1"/>
    </source>
</evidence>
<dbReference type="RefSeq" id="WP_251943528.1">
    <property type="nucleotide sequence ID" value="NZ_JAMRYM010000005.1"/>
</dbReference>
<comment type="caution">
    <text evidence="1">The sequence shown here is derived from an EMBL/GenBank/DDBJ whole genome shotgun (WGS) entry which is preliminary data.</text>
</comment>
<accession>A0A9X2IRY8</accession>
<gene>
    <name evidence="1" type="ORF">NB037_03035</name>
</gene>
<keyword evidence="2" id="KW-1185">Reference proteome</keyword>
<evidence type="ECO:0000313" key="2">
    <source>
        <dbReference type="Proteomes" id="UP001155240"/>
    </source>
</evidence>
<name>A0A9X2IRY8_9MICO</name>
<protein>
    <submittedName>
        <fullName evidence="1">Uncharacterized protein</fullName>
    </submittedName>
</protein>
<dbReference type="EMBL" id="JAMRYM010000005">
    <property type="protein sequence ID" value="MCM6761382.1"/>
    <property type="molecule type" value="Genomic_DNA"/>
</dbReference>
<dbReference type="InterPro" id="IPR011050">
    <property type="entry name" value="Pectin_lyase_fold/virulence"/>
</dbReference>
<dbReference type="AlphaFoldDB" id="A0A9X2IRY8"/>
<dbReference type="Proteomes" id="UP001155240">
    <property type="component" value="Unassembled WGS sequence"/>
</dbReference>